<feature type="transmembrane region" description="Helical" evidence="1">
    <location>
        <begin position="182"/>
        <end position="200"/>
    </location>
</feature>
<accession>A0A5B8VDV5</accession>
<evidence type="ECO:0000256" key="1">
    <source>
        <dbReference type="SAM" id="Phobius"/>
    </source>
</evidence>
<dbReference type="OrthoDB" id="7995400at2"/>
<evidence type="ECO:0000313" key="2">
    <source>
        <dbReference type="EMBL" id="QEC69245.1"/>
    </source>
</evidence>
<feature type="transmembrane region" description="Helical" evidence="1">
    <location>
        <begin position="50"/>
        <end position="70"/>
    </location>
</feature>
<dbReference type="InterPro" id="IPR004676">
    <property type="entry name" value="Cd-R_transporter"/>
</dbReference>
<dbReference type="KEGG" id="pgin:FRZ67_18725"/>
<keyword evidence="3" id="KW-1185">Reference proteome</keyword>
<feature type="transmembrane region" description="Helical" evidence="1">
    <location>
        <begin position="76"/>
        <end position="94"/>
    </location>
</feature>
<dbReference type="Proteomes" id="UP000321533">
    <property type="component" value="Chromosome"/>
</dbReference>
<organism evidence="2 3">
    <name type="scientific">Panacibacter ginsenosidivorans</name>
    <dbReference type="NCBI Taxonomy" id="1813871"/>
    <lineage>
        <taxon>Bacteria</taxon>
        <taxon>Pseudomonadati</taxon>
        <taxon>Bacteroidota</taxon>
        <taxon>Chitinophagia</taxon>
        <taxon>Chitinophagales</taxon>
        <taxon>Chitinophagaceae</taxon>
        <taxon>Panacibacter</taxon>
    </lineage>
</organism>
<keyword evidence="1" id="KW-0812">Transmembrane</keyword>
<reference evidence="2 3" key="1">
    <citation type="journal article" date="2016" name="Int. J. Syst. Evol. Microbiol.">
        <title>Panacibacter ginsenosidivorans gen. nov., sp. nov., with ginsenoside converting activity isolated from soil of a ginseng field.</title>
        <authorList>
            <person name="Siddiqi M.Z."/>
            <person name="Muhammad Shafi S."/>
            <person name="Choi K.D."/>
            <person name="Im W.T."/>
        </authorList>
    </citation>
    <scope>NUCLEOTIDE SEQUENCE [LARGE SCALE GENOMIC DNA]</scope>
    <source>
        <strain evidence="2 3">Gsoil1550</strain>
    </source>
</reference>
<dbReference type="AlphaFoldDB" id="A0A5B8VDV5"/>
<dbReference type="RefSeq" id="WP_147192096.1">
    <property type="nucleotide sequence ID" value="NZ_CP042435.1"/>
</dbReference>
<dbReference type="Pfam" id="PF03596">
    <property type="entry name" value="Cad"/>
    <property type="match status" value="1"/>
</dbReference>
<gene>
    <name evidence="2" type="ORF">FRZ67_18725</name>
</gene>
<keyword evidence="1" id="KW-0472">Membrane</keyword>
<evidence type="ECO:0008006" key="4">
    <source>
        <dbReference type="Google" id="ProtNLM"/>
    </source>
</evidence>
<name>A0A5B8VDV5_9BACT</name>
<feature type="transmembrane region" description="Helical" evidence="1">
    <location>
        <begin position="15"/>
        <end position="38"/>
    </location>
</feature>
<evidence type="ECO:0000313" key="3">
    <source>
        <dbReference type="Proteomes" id="UP000321533"/>
    </source>
</evidence>
<protein>
    <recommendedName>
        <fullName evidence="4">Quaternary ammonium transporter</fullName>
    </recommendedName>
</protein>
<dbReference type="EMBL" id="CP042435">
    <property type="protein sequence ID" value="QEC69245.1"/>
    <property type="molecule type" value="Genomic_DNA"/>
</dbReference>
<feature type="transmembrane region" description="Helical" evidence="1">
    <location>
        <begin position="115"/>
        <end position="137"/>
    </location>
</feature>
<proteinExistence type="predicted"/>
<feature type="transmembrane region" description="Helical" evidence="1">
    <location>
        <begin position="149"/>
        <end position="170"/>
    </location>
</feature>
<sequence>MQEIEFIKTIKEMELIVTSILAFGGTNIDDIFLLVIFFANKDYKTKHIVIGQYIGIIALIGISIIGSFIGLLFDHIYIGLLGLLPVYFGIRDLFGLNKGRKGEREGKLLSHRKRANKTFSVAAVTFSNGGDNLGVYIPLFVTLGMPQKIVMVIIFLIMVAIWCIAAKYLSKHSAIANVIDRFGHIITPIVLILLGIYILYSNGVFRALGISMPR</sequence>
<keyword evidence="1" id="KW-1133">Transmembrane helix</keyword>